<dbReference type="AlphaFoldDB" id="A0A540VEB0"/>
<reference evidence="10 11" key="1">
    <citation type="submission" date="2019-06" db="EMBL/GenBank/DDBJ databases">
        <title>Genome sequence of Litorilinea aerophila BAA-2444.</title>
        <authorList>
            <person name="Maclea K.S."/>
            <person name="Maurais E.G."/>
            <person name="Iannazzi L.C."/>
        </authorList>
    </citation>
    <scope>NUCLEOTIDE SEQUENCE [LARGE SCALE GENOMIC DNA]</scope>
    <source>
        <strain evidence="10 11">ATCC BAA-2444</strain>
    </source>
</reference>
<dbReference type="PANTHER" id="PTHR30489:SF0">
    <property type="entry name" value="LIPOPROTEIN-RELEASING SYSTEM TRANSMEMBRANE PROTEIN LOLE"/>
    <property type="match status" value="1"/>
</dbReference>
<feature type="transmembrane region" description="Helical" evidence="7">
    <location>
        <begin position="270"/>
        <end position="292"/>
    </location>
</feature>
<feature type="transmembrane region" description="Helical" evidence="7">
    <location>
        <begin position="313"/>
        <end position="341"/>
    </location>
</feature>
<dbReference type="GO" id="GO:0044874">
    <property type="term" value="P:lipoprotein localization to outer membrane"/>
    <property type="evidence" value="ECO:0007669"/>
    <property type="project" value="TreeGrafter"/>
</dbReference>
<evidence type="ECO:0000256" key="5">
    <source>
        <dbReference type="ARBA" id="ARBA00022989"/>
    </source>
</evidence>
<keyword evidence="6 7" id="KW-0472">Membrane</keyword>
<evidence type="ECO:0000256" key="4">
    <source>
        <dbReference type="ARBA" id="ARBA00022692"/>
    </source>
</evidence>
<evidence type="ECO:0000256" key="6">
    <source>
        <dbReference type="ARBA" id="ARBA00023136"/>
    </source>
</evidence>
<evidence type="ECO:0000313" key="10">
    <source>
        <dbReference type="EMBL" id="TQE95100.1"/>
    </source>
</evidence>
<dbReference type="GO" id="GO:0098797">
    <property type="term" value="C:plasma membrane protein complex"/>
    <property type="evidence" value="ECO:0007669"/>
    <property type="project" value="TreeGrafter"/>
</dbReference>
<keyword evidence="11" id="KW-1185">Reference proteome</keyword>
<sequence>MAEIRLAWRNMWRNWRRTTIAVIAIVLGLILLLFMDGLIAGSDQAIFGNAVRLYGGNIQIHAVGFREKATRLPMLPLENADLVVQTARAQPQVTFAAKRINTVGMVSSREGTYAVAITGVEPTVEASYSLQAEHIAEGRYLLPDDGDAVVIGRALADLLQVGVGDRITLVGKSLSGTMRQRTMTIVGIYDLGMAEAEKLSVFITLEEAQTLYNLRDRVTEVTIGLQKVGQEQEVVAALRRAFPELEVDSWATLRPELRQTMDIKAAVSSFFAFTVILIAAIGILNLMLMAVFERTREMGVLAAIGMKGRQIMTLFLWEGTLIGVVGAVVGCGLGTLVLVALNQMGGLDFSFASGMGEIGALMATRIYFSFSLPGILSRGLMVAIIAALAALYPAWQAARQEPARALHHL</sequence>
<dbReference type="InterPro" id="IPR051447">
    <property type="entry name" value="Lipoprotein-release_system"/>
</dbReference>
<gene>
    <name evidence="10" type="ORF">FKZ61_13955</name>
</gene>
<dbReference type="InterPro" id="IPR025857">
    <property type="entry name" value="MacB_PCD"/>
</dbReference>
<dbReference type="Pfam" id="PF02687">
    <property type="entry name" value="FtsX"/>
    <property type="match status" value="1"/>
</dbReference>
<accession>A0A540VEB0</accession>
<dbReference type="Pfam" id="PF12704">
    <property type="entry name" value="MacB_PCD"/>
    <property type="match status" value="1"/>
</dbReference>
<evidence type="ECO:0000256" key="7">
    <source>
        <dbReference type="SAM" id="Phobius"/>
    </source>
</evidence>
<keyword evidence="3" id="KW-1003">Cell membrane</keyword>
<dbReference type="InterPro" id="IPR003838">
    <property type="entry name" value="ABC3_permease_C"/>
</dbReference>
<feature type="domain" description="ABC3 transporter permease C-terminal" evidence="8">
    <location>
        <begin position="270"/>
        <end position="402"/>
    </location>
</feature>
<proteinExistence type="inferred from homology"/>
<feature type="transmembrane region" description="Helical" evidence="7">
    <location>
        <begin position="347"/>
        <end position="368"/>
    </location>
</feature>
<protein>
    <submittedName>
        <fullName evidence="10">ABC transporter permease</fullName>
    </submittedName>
</protein>
<dbReference type="PANTHER" id="PTHR30489">
    <property type="entry name" value="LIPOPROTEIN-RELEASING SYSTEM TRANSMEMBRANE PROTEIN LOLE"/>
    <property type="match status" value="1"/>
</dbReference>
<dbReference type="InParanoid" id="A0A540VEB0"/>
<feature type="transmembrane region" description="Helical" evidence="7">
    <location>
        <begin position="375"/>
        <end position="395"/>
    </location>
</feature>
<keyword evidence="4 7" id="KW-0812">Transmembrane</keyword>
<evidence type="ECO:0000256" key="2">
    <source>
        <dbReference type="ARBA" id="ARBA00005236"/>
    </source>
</evidence>
<comment type="subcellular location">
    <subcellularLocation>
        <location evidence="1">Cell membrane</location>
        <topology evidence="1">Multi-pass membrane protein</topology>
    </subcellularLocation>
</comment>
<evidence type="ECO:0000256" key="3">
    <source>
        <dbReference type="ARBA" id="ARBA00022475"/>
    </source>
</evidence>
<comment type="similarity">
    <text evidence="2">Belongs to the ABC-4 integral membrane protein family. LolC/E subfamily.</text>
</comment>
<keyword evidence="5 7" id="KW-1133">Transmembrane helix</keyword>
<organism evidence="10 11">
    <name type="scientific">Litorilinea aerophila</name>
    <dbReference type="NCBI Taxonomy" id="1204385"/>
    <lineage>
        <taxon>Bacteria</taxon>
        <taxon>Bacillati</taxon>
        <taxon>Chloroflexota</taxon>
        <taxon>Caldilineae</taxon>
        <taxon>Caldilineales</taxon>
        <taxon>Caldilineaceae</taxon>
        <taxon>Litorilinea</taxon>
    </lineage>
</organism>
<comment type="caution">
    <text evidence="10">The sequence shown here is derived from an EMBL/GenBank/DDBJ whole genome shotgun (WGS) entry which is preliminary data.</text>
</comment>
<dbReference type="Proteomes" id="UP000317371">
    <property type="component" value="Unassembled WGS sequence"/>
</dbReference>
<evidence type="ECO:0000256" key="1">
    <source>
        <dbReference type="ARBA" id="ARBA00004651"/>
    </source>
</evidence>
<evidence type="ECO:0000259" key="9">
    <source>
        <dbReference type="Pfam" id="PF12704"/>
    </source>
</evidence>
<evidence type="ECO:0000313" key="11">
    <source>
        <dbReference type="Proteomes" id="UP000317371"/>
    </source>
</evidence>
<evidence type="ECO:0000259" key="8">
    <source>
        <dbReference type="Pfam" id="PF02687"/>
    </source>
</evidence>
<feature type="domain" description="MacB-like periplasmic core" evidence="9">
    <location>
        <begin position="18"/>
        <end position="240"/>
    </location>
</feature>
<dbReference type="EMBL" id="VIGC01000017">
    <property type="protein sequence ID" value="TQE95100.1"/>
    <property type="molecule type" value="Genomic_DNA"/>
</dbReference>
<name>A0A540VEB0_9CHLR</name>
<dbReference type="OrthoDB" id="9770099at2"/>